<dbReference type="EMBL" id="BQNB010010548">
    <property type="protein sequence ID" value="GJS78752.1"/>
    <property type="molecule type" value="Genomic_DNA"/>
</dbReference>
<name>A0ABQ4YMI6_9ASTR</name>
<reference evidence="1" key="1">
    <citation type="journal article" date="2022" name="Int. J. Mol. Sci.">
        <title>Draft Genome of Tanacetum Coccineum: Genomic Comparison of Closely Related Tanacetum-Family Plants.</title>
        <authorList>
            <person name="Yamashiro T."/>
            <person name="Shiraishi A."/>
            <person name="Nakayama K."/>
            <person name="Satake H."/>
        </authorList>
    </citation>
    <scope>NUCLEOTIDE SEQUENCE</scope>
</reference>
<accession>A0ABQ4YMI6</accession>
<evidence type="ECO:0000313" key="1">
    <source>
        <dbReference type="EMBL" id="GJS78752.1"/>
    </source>
</evidence>
<protein>
    <submittedName>
        <fullName evidence="1">Uncharacterized protein</fullName>
    </submittedName>
</protein>
<dbReference type="Proteomes" id="UP001151760">
    <property type="component" value="Unassembled WGS sequence"/>
</dbReference>
<organism evidence="1 2">
    <name type="scientific">Tanacetum coccineum</name>
    <dbReference type="NCBI Taxonomy" id="301880"/>
    <lineage>
        <taxon>Eukaryota</taxon>
        <taxon>Viridiplantae</taxon>
        <taxon>Streptophyta</taxon>
        <taxon>Embryophyta</taxon>
        <taxon>Tracheophyta</taxon>
        <taxon>Spermatophyta</taxon>
        <taxon>Magnoliopsida</taxon>
        <taxon>eudicotyledons</taxon>
        <taxon>Gunneridae</taxon>
        <taxon>Pentapetalae</taxon>
        <taxon>asterids</taxon>
        <taxon>campanulids</taxon>
        <taxon>Asterales</taxon>
        <taxon>Asteraceae</taxon>
        <taxon>Asteroideae</taxon>
        <taxon>Anthemideae</taxon>
        <taxon>Anthemidinae</taxon>
        <taxon>Tanacetum</taxon>
    </lineage>
</organism>
<reference evidence="1" key="2">
    <citation type="submission" date="2022-01" db="EMBL/GenBank/DDBJ databases">
        <authorList>
            <person name="Yamashiro T."/>
            <person name="Shiraishi A."/>
            <person name="Satake H."/>
            <person name="Nakayama K."/>
        </authorList>
    </citation>
    <scope>NUCLEOTIDE SEQUENCE</scope>
</reference>
<evidence type="ECO:0000313" key="2">
    <source>
        <dbReference type="Proteomes" id="UP001151760"/>
    </source>
</evidence>
<keyword evidence="2" id="KW-1185">Reference proteome</keyword>
<proteinExistence type="predicted"/>
<gene>
    <name evidence="1" type="ORF">Tco_0728633</name>
</gene>
<comment type="caution">
    <text evidence="1">The sequence shown here is derived from an EMBL/GenBank/DDBJ whole genome shotgun (WGS) entry which is preliminary data.</text>
</comment>
<sequence length="87" mass="10310">MSRLNYHWIMSEGLKSRRKSSNPEKVRNFIGRVKGLKVFVGKPFVKESGHIYDNDEGTVTFEKDKERITFKMPHKMERFKHIDKGIL</sequence>